<evidence type="ECO:0000313" key="3">
    <source>
        <dbReference type="Proteomes" id="UP001163846"/>
    </source>
</evidence>
<accession>A0AA38P2C8</accession>
<keyword evidence="3" id="KW-1185">Reference proteome</keyword>
<dbReference type="EMBL" id="MU806472">
    <property type="protein sequence ID" value="KAJ3834895.1"/>
    <property type="molecule type" value="Genomic_DNA"/>
</dbReference>
<dbReference type="Proteomes" id="UP001163846">
    <property type="component" value="Unassembled WGS sequence"/>
</dbReference>
<evidence type="ECO:0000313" key="2">
    <source>
        <dbReference type="EMBL" id="KAJ3834895.1"/>
    </source>
</evidence>
<name>A0AA38P2C8_9AGAR</name>
<feature type="signal peptide" evidence="1">
    <location>
        <begin position="1"/>
        <end position="19"/>
    </location>
</feature>
<gene>
    <name evidence="2" type="ORF">F5878DRAFT_644764</name>
</gene>
<reference evidence="2" key="1">
    <citation type="submission" date="2022-08" db="EMBL/GenBank/DDBJ databases">
        <authorList>
            <consortium name="DOE Joint Genome Institute"/>
            <person name="Min B."/>
            <person name="Riley R."/>
            <person name="Sierra-Patev S."/>
            <person name="Naranjo-Ortiz M."/>
            <person name="Looney B."/>
            <person name="Konkel Z."/>
            <person name="Slot J.C."/>
            <person name="Sakamoto Y."/>
            <person name="Steenwyk J.L."/>
            <person name="Rokas A."/>
            <person name="Carro J."/>
            <person name="Camarero S."/>
            <person name="Ferreira P."/>
            <person name="Molpeceres G."/>
            <person name="Ruiz-Duenas F.J."/>
            <person name="Serrano A."/>
            <person name="Henrissat B."/>
            <person name="Drula E."/>
            <person name="Hughes K.W."/>
            <person name="Mata J.L."/>
            <person name="Ishikawa N.K."/>
            <person name="Vargas-Isla R."/>
            <person name="Ushijima S."/>
            <person name="Smith C.A."/>
            <person name="Ahrendt S."/>
            <person name="Andreopoulos W."/>
            <person name="He G."/>
            <person name="Labutti K."/>
            <person name="Lipzen A."/>
            <person name="Ng V."/>
            <person name="Sandor L."/>
            <person name="Barry K."/>
            <person name="Martinez A.T."/>
            <person name="Xiao Y."/>
            <person name="Gibbons J.G."/>
            <person name="Terashima K."/>
            <person name="Hibbett D.S."/>
            <person name="Grigoriev I.V."/>
        </authorList>
    </citation>
    <scope>NUCLEOTIDE SEQUENCE</scope>
    <source>
        <strain evidence="2">TFB9207</strain>
    </source>
</reference>
<evidence type="ECO:0000256" key="1">
    <source>
        <dbReference type="SAM" id="SignalP"/>
    </source>
</evidence>
<organism evidence="2 3">
    <name type="scientific">Lentinula raphanica</name>
    <dbReference type="NCBI Taxonomy" id="153919"/>
    <lineage>
        <taxon>Eukaryota</taxon>
        <taxon>Fungi</taxon>
        <taxon>Dikarya</taxon>
        <taxon>Basidiomycota</taxon>
        <taxon>Agaricomycotina</taxon>
        <taxon>Agaricomycetes</taxon>
        <taxon>Agaricomycetidae</taxon>
        <taxon>Agaricales</taxon>
        <taxon>Marasmiineae</taxon>
        <taxon>Omphalotaceae</taxon>
        <taxon>Lentinula</taxon>
    </lineage>
</organism>
<protein>
    <submittedName>
        <fullName evidence="2">Uncharacterized protein</fullName>
    </submittedName>
</protein>
<sequence length="142" mass="15497">MRFITKLLPLITLAVHVAGTDLESGTDSARAGGLGSSIELPTLTEPLPVVRRFPSADEAFQALERPGVLPEDTIVVVEPHQQGIQRPTPSDSELRKAWDEVKEIVKMPGMILIGTVEIISDSMKRHPWWWLGGACGTVSPHL</sequence>
<dbReference type="AlphaFoldDB" id="A0AA38P2C8"/>
<proteinExistence type="predicted"/>
<keyword evidence="1" id="KW-0732">Signal</keyword>
<feature type="chain" id="PRO_5041366506" evidence="1">
    <location>
        <begin position="20"/>
        <end position="142"/>
    </location>
</feature>
<comment type="caution">
    <text evidence="2">The sequence shown here is derived from an EMBL/GenBank/DDBJ whole genome shotgun (WGS) entry which is preliminary data.</text>
</comment>